<keyword evidence="2" id="KW-1185">Reference proteome</keyword>
<evidence type="ECO:0000313" key="2">
    <source>
        <dbReference type="Proteomes" id="UP000828941"/>
    </source>
</evidence>
<protein>
    <submittedName>
        <fullName evidence="1">Uncharacterized protein</fullName>
    </submittedName>
</protein>
<dbReference type="Proteomes" id="UP000828941">
    <property type="component" value="Chromosome 4"/>
</dbReference>
<name>A0ACB9PI44_BAUVA</name>
<comment type="caution">
    <text evidence="1">The sequence shown here is derived from an EMBL/GenBank/DDBJ whole genome shotgun (WGS) entry which is preliminary data.</text>
</comment>
<dbReference type="EMBL" id="CM039429">
    <property type="protein sequence ID" value="KAI4347732.1"/>
    <property type="molecule type" value="Genomic_DNA"/>
</dbReference>
<proteinExistence type="predicted"/>
<organism evidence="1 2">
    <name type="scientific">Bauhinia variegata</name>
    <name type="common">Purple orchid tree</name>
    <name type="synonym">Phanera variegata</name>
    <dbReference type="NCBI Taxonomy" id="167791"/>
    <lineage>
        <taxon>Eukaryota</taxon>
        <taxon>Viridiplantae</taxon>
        <taxon>Streptophyta</taxon>
        <taxon>Embryophyta</taxon>
        <taxon>Tracheophyta</taxon>
        <taxon>Spermatophyta</taxon>
        <taxon>Magnoliopsida</taxon>
        <taxon>eudicotyledons</taxon>
        <taxon>Gunneridae</taxon>
        <taxon>Pentapetalae</taxon>
        <taxon>rosids</taxon>
        <taxon>fabids</taxon>
        <taxon>Fabales</taxon>
        <taxon>Fabaceae</taxon>
        <taxon>Cercidoideae</taxon>
        <taxon>Cercideae</taxon>
        <taxon>Bauhiniinae</taxon>
        <taxon>Bauhinia</taxon>
    </lineage>
</organism>
<reference evidence="1 2" key="1">
    <citation type="journal article" date="2022" name="DNA Res.">
        <title>Chromosomal-level genome assembly of the orchid tree Bauhinia variegata (Leguminosae; Cercidoideae) supports the allotetraploid origin hypothesis of Bauhinia.</title>
        <authorList>
            <person name="Zhong Y."/>
            <person name="Chen Y."/>
            <person name="Zheng D."/>
            <person name="Pang J."/>
            <person name="Liu Y."/>
            <person name="Luo S."/>
            <person name="Meng S."/>
            <person name="Qian L."/>
            <person name="Wei D."/>
            <person name="Dai S."/>
            <person name="Zhou R."/>
        </authorList>
    </citation>
    <scope>NUCLEOTIDE SEQUENCE [LARGE SCALE GENOMIC DNA]</scope>
    <source>
        <strain evidence="1">BV-YZ2020</strain>
    </source>
</reference>
<accession>A0ACB9PI44</accession>
<sequence length="81" mass="8797">MKLVAILSLFLVALTLFNHTQGDPTWCPKSLTFPGSCGEDGDYQCFLDFLAKFGASAMPKDCTCKNNQPNSRLCTCLVVCG</sequence>
<gene>
    <name evidence="1" type="ORF">L6164_008515</name>
</gene>
<evidence type="ECO:0000313" key="1">
    <source>
        <dbReference type="EMBL" id="KAI4347732.1"/>
    </source>
</evidence>